<feature type="transmembrane region" description="Helical" evidence="8">
    <location>
        <begin position="923"/>
        <end position="944"/>
    </location>
</feature>
<dbReference type="InterPro" id="IPR044880">
    <property type="entry name" value="NCX_ion-bd_dom_sf"/>
</dbReference>
<evidence type="ECO:0000259" key="10">
    <source>
        <dbReference type="Pfam" id="PF01699"/>
    </source>
</evidence>
<name>A0A9W8M753_9FUNG</name>
<keyword evidence="9" id="KW-0732">Signal</keyword>
<dbReference type="GO" id="GO:0006874">
    <property type="term" value="P:intracellular calcium ion homeostasis"/>
    <property type="evidence" value="ECO:0007669"/>
    <property type="project" value="TreeGrafter"/>
</dbReference>
<evidence type="ECO:0000256" key="7">
    <source>
        <dbReference type="SAM" id="MobiDB-lite"/>
    </source>
</evidence>
<keyword evidence="12" id="KW-1185">Reference proteome</keyword>
<sequence length="1013" mass="108743">MVFWRQPLLLLQLLVISALAVSLHWPVDDPASYQVSGAVAAAPFDGIPRPLIQNAPTTPNSTARYAATPFTQTSSNERCHRAIRHYSHNCQYIREHCTGYGDGIVNYVELYYCTYTTRHATVLALMAAWLALLFIWLGVSASEYFSPNISTLSQLMRLPESLAGVTLLALGNGAPDLFSTFSAVRAGSGALALGQLIGSASFIVSVVIGATTLVIPVYKVSQLSYLRELCFFVATIGMVAVIVLSERLSRGLAICMMALYVTYVITVMATTYYEEQYVPLEASVEGLDNIIPLQADQPTEIVCPEPSPRFVRPDSDSQQEGSLLRPSRGQTIVDNTGLQQRHRRQKTSRGVDLGLDGSLDQWSLDNPHGDGVSVRALGEFLHHHPKSLLAAAECNDIFDEMRVSQSHHVMPALEAYAPRPLQTATSSSAVGTSLCYDATHLAPVEISGHSNWPTTGVTPSPSPIWPSRRPFKISPHGSDQINAECTPGAGSEFDLALATNDGPRRAESGADLYSYSQSPFGASRGELLLPSSSKAAIRLPLERRSQEGHGFVDTEQQTQLHAHSSTCIPTIAINSATFLPLPTALASASRIDMLAGSHQSPSLMPASPWDQAPEPTTPYLEPVSGAVLVKISRTRAVVLLCIPTLRHWRPDASTYLKLLIAVSALPVLLLSATVPVLARLPESKEGTSAFREPNVAIEEEGSASSSYQPGQIHNAATSRGISERAESEGYFASARLDTQQGLTMAKLPAERTSLSRPSSSSHLFMVMEGLVCDRSVQASNAATATWAEGVVSNVRSVMSAVFLYSVLCLSDVSPFVTSRGVGISLGLALAVVSLLGNLVSRHAQQQRYWLQVAPCFFGFACGMAWVYIIANEVVSITQALGLMLGLSEEILGLTVVGFGNSLGDLVTNLALTRMGYPMMAISACFGGPMLCLLIGVGVAAYGIMAGSGPDNDDAYRMPITSPTVLVSTACLLLNSLLFLIAIPRQGYHMTRAVGLAALTVYFTGMAVNVYLEW</sequence>
<dbReference type="Pfam" id="PF01699">
    <property type="entry name" value="Na_Ca_ex"/>
    <property type="match status" value="2"/>
</dbReference>
<evidence type="ECO:0000256" key="8">
    <source>
        <dbReference type="SAM" id="Phobius"/>
    </source>
</evidence>
<feature type="transmembrane region" description="Helical" evidence="8">
    <location>
        <begin position="251"/>
        <end position="273"/>
    </location>
</feature>
<feature type="transmembrane region" description="Helical" evidence="8">
    <location>
        <begin position="196"/>
        <end position="218"/>
    </location>
</feature>
<feature type="signal peptide" evidence="9">
    <location>
        <begin position="1"/>
        <end position="22"/>
    </location>
</feature>
<dbReference type="InterPro" id="IPR051359">
    <property type="entry name" value="CaCA_antiporter"/>
</dbReference>
<evidence type="ECO:0000256" key="3">
    <source>
        <dbReference type="ARBA" id="ARBA00022448"/>
    </source>
</evidence>
<feature type="transmembrane region" description="Helical" evidence="8">
    <location>
        <begin position="993"/>
        <end position="1011"/>
    </location>
</feature>
<keyword evidence="3" id="KW-0813">Transport</keyword>
<organism evidence="11 12">
    <name type="scientific">Coemansia aciculifera</name>
    <dbReference type="NCBI Taxonomy" id="417176"/>
    <lineage>
        <taxon>Eukaryota</taxon>
        <taxon>Fungi</taxon>
        <taxon>Fungi incertae sedis</taxon>
        <taxon>Zoopagomycota</taxon>
        <taxon>Kickxellomycotina</taxon>
        <taxon>Kickxellomycetes</taxon>
        <taxon>Kickxellales</taxon>
        <taxon>Kickxellaceae</taxon>
        <taxon>Coemansia</taxon>
    </lineage>
</organism>
<feature type="transmembrane region" description="Helical" evidence="8">
    <location>
        <begin position="820"/>
        <end position="839"/>
    </location>
</feature>
<accession>A0A9W8M753</accession>
<dbReference type="GO" id="GO:0016020">
    <property type="term" value="C:membrane"/>
    <property type="evidence" value="ECO:0007669"/>
    <property type="project" value="UniProtKB-SubCell"/>
</dbReference>
<proteinExistence type="inferred from homology"/>
<feature type="transmembrane region" description="Helical" evidence="8">
    <location>
        <begin position="162"/>
        <end position="184"/>
    </location>
</feature>
<evidence type="ECO:0000256" key="4">
    <source>
        <dbReference type="ARBA" id="ARBA00022692"/>
    </source>
</evidence>
<feature type="domain" description="Sodium/calcium exchanger membrane region" evidence="10">
    <location>
        <begin position="856"/>
        <end position="1006"/>
    </location>
</feature>
<protein>
    <recommendedName>
        <fullName evidence="10">Sodium/calcium exchanger membrane region domain-containing protein</fullName>
    </recommendedName>
</protein>
<evidence type="ECO:0000313" key="12">
    <source>
        <dbReference type="Proteomes" id="UP001140074"/>
    </source>
</evidence>
<evidence type="ECO:0000256" key="9">
    <source>
        <dbReference type="SAM" id="SignalP"/>
    </source>
</evidence>
<feature type="region of interest" description="Disordered" evidence="7">
    <location>
        <begin position="699"/>
        <end position="721"/>
    </location>
</feature>
<dbReference type="Proteomes" id="UP001140074">
    <property type="component" value="Unassembled WGS sequence"/>
</dbReference>
<feature type="region of interest" description="Disordered" evidence="7">
    <location>
        <begin position="307"/>
        <end position="352"/>
    </location>
</feature>
<keyword evidence="5 8" id="KW-1133">Transmembrane helix</keyword>
<evidence type="ECO:0000256" key="5">
    <source>
        <dbReference type="ARBA" id="ARBA00022989"/>
    </source>
</evidence>
<reference evidence="11" key="1">
    <citation type="submission" date="2022-07" db="EMBL/GenBank/DDBJ databases">
        <title>Phylogenomic reconstructions and comparative analyses of Kickxellomycotina fungi.</title>
        <authorList>
            <person name="Reynolds N.K."/>
            <person name="Stajich J.E."/>
            <person name="Barry K."/>
            <person name="Grigoriev I.V."/>
            <person name="Crous P."/>
            <person name="Smith M.E."/>
        </authorList>
    </citation>
    <scope>NUCLEOTIDE SEQUENCE</scope>
    <source>
        <strain evidence="11">RSA 476</strain>
    </source>
</reference>
<feature type="transmembrane region" description="Helical" evidence="8">
    <location>
        <begin position="964"/>
        <end position="981"/>
    </location>
</feature>
<dbReference type="PANTHER" id="PTHR12266">
    <property type="entry name" value="NA+/CA2+ K+ INDEPENDENT EXCHANGER"/>
    <property type="match status" value="1"/>
</dbReference>
<comment type="similarity">
    <text evidence="2">Belongs to the Ca(2+):cation antiporter (CaCA) (TC 2.A.19) family.</text>
</comment>
<keyword evidence="6 8" id="KW-0472">Membrane</keyword>
<feature type="chain" id="PRO_5040788557" description="Sodium/calcium exchanger membrane region domain-containing protein" evidence="9">
    <location>
        <begin position="23"/>
        <end position="1013"/>
    </location>
</feature>
<dbReference type="EMBL" id="JANBUY010000013">
    <property type="protein sequence ID" value="KAJ2867701.1"/>
    <property type="molecule type" value="Genomic_DNA"/>
</dbReference>
<feature type="compositionally biased region" description="Polar residues" evidence="7">
    <location>
        <begin position="328"/>
        <end position="339"/>
    </location>
</feature>
<feature type="compositionally biased region" description="Polar residues" evidence="7">
    <location>
        <begin position="702"/>
        <end position="720"/>
    </location>
</feature>
<feature type="transmembrane region" description="Helical" evidence="8">
    <location>
        <begin position="848"/>
        <end position="870"/>
    </location>
</feature>
<keyword evidence="4 8" id="KW-0812">Transmembrane</keyword>
<gene>
    <name evidence="11" type="ORF">GGH94_000668</name>
</gene>
<evidence type="ECO:0000256" key="6">
    <source>
        <dbReference type="ARBA" id="ARBA00023136"/>
    </source>
</evidence>
<evidence type="ECO:0000256" key="2">
    <source>
        <dbReference type="ARBA" id="ARBA00008170"/>
    </source>
</evidence>
<dbReference type="InterPro" id="IPR004837">
    <property type="entry name" value="NaCa_Exmemb"/>
</dbReference>
<dbReference type="PANTHER" id="PTHR12266:SF0">
    <property type="entry name" value="MITOCHONDRIAL SODIUM_CALCIUM EXCHANGER PROTEIN"/>
    <property type="match status" value="1"/>
</dbReference>
<feature type="domain" description="Sodium/calcium exchanger membrane region" evidence="10">
    <location>
        <begin position="127"/>
        <end position="267"/>
    </location>
</feature>
<dbReference type="AlphaFoldDB" id="A0A9W8M753"/>
<evidence type="ECO:0000313" key="11">
    <source>
        <dbReference type="EMBL" id="KAJ2867701.1"/>
    </source>
</evidence>
<evidence type="ECO:0000256" key="1">
    <source>
        <dbReference type="ARBA" id="ARBA00004141"/>
    </source>
</evidence>
<feature type="transmembrane region" description="Helical" evidence="8">
    <location>
        <begin position="225"/>
        <end position="245"/>
    </location>
</feature>
<comment type="caution">
    <text evidence="11">The sequence shown here is derived from an EMBL/GenBank/DDBJ whole genome shotgun (WGS) entry which is preliminary data.</text>
</comment>
<dbReference type="GO" id="GO:0008324">
    <property type="term" value="F:monoatomic cation transmembrane transporter activity"/>
    <property type="evidence" value="ECO:0007669"/>
    <property type="project" value="TreeGrafter"/>
</dbReference>
<feature type="transmembrane region" description="Helical" evidence="8">
    <location>
        <begin position="890"/>
        <end position="911"/>
    </location>
</feature>
<comment type="subcellular location">
    <subcellularLocation>
        <location evidence="1">Membrane</location>
        <topology evidence="1">Multi-pass membrane protein</topology>
    </subcellularLocation>
</comment>
<dbReference type="Gene3D" id="1.20.1420.30">
    <property type="entry name" value="NCX, central ion-binding region"/>
    <property type="match status" value="2"/>
</dbReference>
<feature type="transmembrane region" description="Helical" evidence="8">
    <location>
        <begin position="120"/>
        <end position="141"/>
    </location>
</feature>